<sequence length="132" mass="15098">MEHANLSCILKVNSRCNACKRKALEILNSICGVYSVTFNAEEGVAKIVGEVDPNLLLAALARTGQHAELVWAKLDHPRIDRGYYNDHDYHGEPYRHHQRALPEYSSYNPNYYYDATPLPYDEDQSMSFCTIM</sequence>
<keyword evidence="4" id="KW-0636">Prenylation</keyword>
<reference evidence="7" key="1">
    <citation type="submission" date="2023-05" db="EMBL/GenBank/DDBJ databases">
        <authorList>
            <person name="Huff M."/>
        </authorList>
    </citation>
    <scope>NUCLEOTIDE SEQUENCE</scope>
</reference>
<dbReference type="PROSITE" id="PS50846">
    <property type="entry name" value="HMA_2"/>
    <property type="match status" value="1"/>
</dbReference>
<evidence type="ECO:0000313" key="8">
    <source>
        <dbReference type="Proteomes" id="UP000834106"/>
    </source>
</evidence>
<gene>
    <name evidence="7" type="ORF">FPE_LOCUS17807</name>
</gene>
<dbReference type="InterPro" id="IPR036163">
    <property type="entry name" value="HMA_dom_sf"/>
</dbReference>
<evidence type="ECO:0000256" key="5">
    <source>
        <dbReference type="ARBA" id="ARBA00024045"/>
    </source>
</evidence>
<dbReference type="GO" id="GO:0009626">
    <property type="term" value="P:plant-type hypersensitive response"/>
    <property type="evidence" value="ECO:0007669"/>
    <property type="project" value="UniProtKB-KW"/>
</dbReference>
<organism evidence="7 8">
    <name type="scientific">Fraxinus pennsylvanica</name>
    <dbReference type="NCBI Taxonomy" id="56036"/>
    <lineage>
        <taxon>Eukaryota</taxon>
        <taxon>Viridiplantae</taxon>
        <taxon>Streptophyta</taxon>
        <taxon>Embryophyta</taxon>
        <taxon>Tracheophyta</taxon>
        <taxon>Spermatophyta</taxon>
        <taxon>Magnoliopsida</taxon>
        <taxon>eudicotyledons</taxon>
        <taxon>Gunneridae</taxon>
        <taxon>Pentapetalae</taxon>
        <taxon>asterids</taxon>
        <taxon>lamiids</taxon>
        <taxon>Lamiales</taxon>
        <taxon>Oleaceae</taxon>
        <taxon>Oleeae</taxon>
        <taxon>Fraxinus</taxon>
    </lineage>
</organism>
<evidence type="ECO:0000313" key="7">
    <source>
        <dbReference type="EMBL" id="CAI9770174.1"/>
    </source>
</evidence>
<evidence type="ECO:0000259" key="6">
    <source>
        <dbReference type="PROSITE" id="PS50846"/>
    </source>
</evidence>
<evidence type="ECO:0000256" key="1">
    <source>
        <dbReference type="ARBA" id="ARBA00004170"/>
    </source>
</evidence>
<dbReference type="Pfam" id="PF00403">
    <property type="entry name" value="HMA"/>
    <property type="match status" value="1"/>
</dbReference>
<protein>
    <recommendedName>
        <fullName evidence="6">HMA domain-containing protein</fullName>
    </recommendedName>
</protein>
<dbReference type="PANTHER" id="PTHR45868:SF63">
    <property type="entry name" value="HMA DOMAIN-CONTAINING PROTEIN"/>
    <property type="match status" value="1"/>
</dbReference>
<keyword evidence="3" id="KW-0479">Metal-binding</keyword>
<accession>A0AAD1ZIZ5</accession>
<dbReference type="InterPro" id="IPR006121">
    <property type="entry name" value="HMA_dom"/>
</dbReference>
<dbReference type="SUPFAM" id="SSF55008">
    <property type="entry name" value="HMA, heavy metal-associated domain"/>
    <property type="match status" value="1"/>
</dbReference>
<keyword evidence="2" id="KW-0488">Methylation</keyword>
<dbReference type="AlphaFoldDB" id="A0AAD1ZIZ5"/>
<keyword evidence="8" id="KW-1185">Reference proteome</keyword>
<keyword evidence="4" id="KW-0449">Lipoprotein</keyword>
<dbReference type="PANTHER" id="PTHR45868">
    <property type="entry name" value="HEAVY METAL-ASSOCIATED ISOPRENYLATED PLANT PROTEIN 33-RELATED"/>
    <property type="match status" value="1"/>
</dbReference>
<name>A0AAD1ZIZ5_9LAMI</name>
<dbReference type="GO" id="GO:0046872">
    <property type="term" value="F:metal ion binding"/>
    <property type="evidence" value="ECO:0007669"/>
    <property type="project" value="UniProtKB-KW"/>
</dbReference>
<feature type="domain" description="HMA" evidence="6">
    <location>
        <begin position="5"/>
        <end position="68"/>
    </location>
</feature>
<evidence type="ECO:0000256" key="4">
    <source>
        <dbReference type="ARBA" id="ARBA00023289"/>
    </source>
</evidence>
<proteinExistence type="inferred from homology"/>
<evidence type="ECO:0000256" key="2">
    <source>
        <dbReference type="ARBA" id="ARBA00022481"/>
    </source>
</evidence>
<dbReference type="GO" id="GO:0016020">
    <property type="term" value="C:membrane"/>
    <property type="evidence" value="ECO:0007669"/>
    <property type="project" value="UniProtKB-SubCell"/>
</dbReference>
<comment type="subcellular location">
    <subcellularLocation>
        <location evidence="1">Membrane</location>
        <topology evidence="1">Peripheral membrane protein</topology>
    </subcellularLocation>
</comment>
<dbReference type="Gene3D" id="3.30.70.100">
    <property type="match status" value="1"/>
</dbReference>
<evidence type="ECO:0000256" key="3">
    <source>
        <dbReference type="ARBA" id="ARBA00022723"/>
    </source>
</evidence>
<dbReference type="Proteomes" id="UP000834106">
    <property type="component" value="Chromosome 10"/>
</dbReference>
<dbReference type="EMBL" id="OU503045">
    <property type="protein sequence ID" value="CAI9770174.1"/>
    <property type="molecule type" value="Genomic_DNA"/>
</dbReference>
<comment type="similarity">
    <text evidence="5">Belongs to the HIPP family.</text>
</comment>